<dbReference type="STRING" id="1579316.RC74_14470"/>
<protein>
    <recommendedName>
        <fullName evidence="4">Tetratricopeptide repeat-like domain-containing protein</fullName>
    </recommendedName>
</protein>
<evidence type="ECO:0000313" key="3">
    <source>
        <dbReference type="Proteomes" id="UP000070371"/>
    </source>
</evidence>
<dbReference type="Proteomes" id="UP000070371">
    <property type="component" value="Chromosome"/>
</dbReference>
<proteinExistence type="predicted"/>
<name>A0A126V2E9_9RHOB</name>
<sequence length="219" mass="23099">MSDTDSFIDEVSEEVRQDRLFGYMRKYGWVAGALVLLLVGGTAVNEARRASAQASAESFGDEVITAMLNNESAARVTELAVIQAPSPQANVILAFLQSGEETLGSEGSDAAIAALDVIKASPESAQVYRDLAGFKAALLLGAGVPAADRKAAFAALIVPGSAFRLLAEEQVALIEVEMDDKDAAIARLNSISQDAELTSSLRQRVEQWKLVLGVKTATG</sequence>
<keyword evidence="1" id="KW-0812">Transmembrane</keyword>
<evidence type="ECO:0000313" key="2">
    <source>
        <dbReference type="EMBL" id="AML52317.1"/>
    </source>
</evidence>
<keyword evidence="3" id="KW-1185">Reference proteome</keyword>
<dbReference type="EMBL" id="CP014327">
    <property type="protein sequence ID" value="AML52317.1"/>
    <property type="molecule type" value="Genomic_DNA"/>
</dbReference>
<organism evidence="2 3">
    <name type="scientific">Falsihalocynthiibacter arcticus</name>
    <dbReference type="NCBI Taxonomy" id="1579316"/>
    <lineage>
        <taxon>Bacteria</taxon>
        <taxon>Pseudomonadati</taxon>
        <taxon>Pseudomonadota</taxon>
        <taxon>Alphaproteobacteria</taxon>
        <taxon>Rhodobacterales</taxon>
        <taxon>Roseobacteraceae</taxon>
        <taxon>Falsihalocynthiibacter</taxon>
    </lineage>
</organism>
<keyword evidence="1" id="KW-0472">Membrane</keyword>
<evidence type="ECO:0000256" key="1">
    <source>
        <dbReference type="SAM" id="Phobius"/>
    </source>
</evidence>
<keyword evidence="1" id="KW-1133">Transmembrane helix</keyword>
<feature type="transmembrane region" description="Helical" evidence="1">
    <location>
        <begin position="27"/>
        <end position="44"/>
    </location>
</feature>
<dbReference type="AlphaFoldDB" id="A0A126V2E9"/>
<dbReference type="RefSeq" id="WP_039001264.1">
    <property type="nucleotide sequence ID" value="NZ_CP014327.1"/>
</dbReference>
<accession>A0A126V2E9</accession>
<dbReference type="OrthoDB" id="7173339at2"/>
<reference evidence="2 3" key="1">
    <citation type="submission" date="2016-02" db="EMBL/GenBank/DDBJ databases">
        <title>Complete genome sequence of Halocynthiibacter arcticus PAMC 20958t from arctic marine sediment.</title>
        <authorList>
            <person name="Lee Y.M."/>
            <person name="Baek K."/>
            <person name="Lee H.K."/>
            <person name="Shin S.C."/>
        </authorList>
    </citation>
    <scope>NUCLEOTIDE SEQUENCE [LARGE SCALE GENOMIC DNA]</scope>
    <source>
        <strain evidence="2">PAMC 20958</strain>
    </source>
</reference>
<evidence type="ECO:0008006" key="4">
    <source>
        <dbReference type="Google" id="ProtNLM"/>
    </source>
</evidence>
<gene>
    <name evidence="2" type="ORF">RC74_14470</name>
</gene>
<dbReference type="KEGG" id="hat:RC74_14470"/>